<dbReference type="Proteomes" id="UP000594943">
    <property type="component" value="Chromosome 2"/>
</dbReference>
<reference evidence="2 3" key="1">
    <citation type="submission" date="2020-12" db="EMBL/GenBank/DDBJ databases">
        <title>FDA dAtabase for Regulatory Grade micrObial Sequences (FDA-ARGOS): Supporting development and validation of Infectious Disease Dx tests.</title>
        <authorList>
            <person name="Nelson B."/>
            <person name="Plummer A."/>
            <person name="Tallon L."/>
            <person name="Sadzewicz L."/>
            <person name="Zhao X."/>
            <person name="Boylan J."/>
            <person name="Ott S."/>
            <person name="Bowen H."/>
            <person name="Vavikolanu K."/>
            <person name="Mehta A."/>
            <person name="Aluvathingal J."/>
            <person name="Nadendla S."/>
            <person name="Myers T."/>
            <person name="Yan Y."/>
            <person name="Sichtig H."/>
        </authorList>
    </citation>
    <scope>NUCLEOTIDE SEQUENCE [LARGE SCALE GENOMIC DNA]</scope>
    <source>
        <strain evidence="2 3">FDAARGOS_899</strain>
    </source>
</reference>
<dbReference type="KEGG" id="bhg:I6G56_25970"/>
<dbReference type="AlphaFoldDB" id="A0A7T2U8Z7"/>
<dbReference type="EMBL" id="CP065687">
    <property type="protein sequence ID" value="QPS47823.1"/>
    <property type="molecule type" value="Genomic_DNA"/>
</dbReference>
<gene>
    <name evidence="2" type="ORF">I6G56_25970</name>
</gene>
<sequence length="87" mass="9412">MQRPRAPGRAGRFGRTAGRDPTGKRWPNAQDAHDDAGDRPWPLSSLDVEPASSQAGDVSGRIDGASGGRRLVLQARRPSSDLYRCSR</sequence>
<evidence type="ECO:0000256" key="1">
    <source>
        <dbReference type="SAM" id="MobiDB-lite"/>
    </source>
</evidence>
<organism evidence="2 3">
    <name type="scientific">Burkholderia humptydooensis</name>
    <dbReference type="NCBI Taxonomy" id="430531"/>
    <lineage>
        <taxon>Bacteria</taxon>
        <taxon>Pseudomonadati</taxon>
        <taxon>Pseudomonadota</taxon>
        <taxon>Betaproteobacteria</taxon>
        <taxon>Burkholderiales</taxon>
        <taxon>Burkholderiaceae</taxon>
        <taxon>Burkholderia</taxon>
        <taxon>pseudomallei group</taxon>
    </lineage>
</organism>
<protein>
    <submittedName>
        <fullName evidence="2">Uncharacterized protein</fullName>
    </submittedName>
</protein>
<name>A0A7T2U8Z7_9BURK</name>
<dbReference type="RefSeq" id="WP_006029553.1">
    <property type="nucleotide sequence ID" value="NZ_CP013382.1"/>
</dbReference>
<accession>A0A7T2U8Z7</accession>
<evidence type="ECO:0000313" key="3">
    <source>
        <dbReference type="Proteomes" id="UP000594943"/>
    </source>
</evidence>
<evidence type="ECO:0000313" key="2">
    <source>
        <dbReference type="EMBL" id="QPS47823.1"/>
    </source>
</evidence>
<proteinExistence type="predicted"/>
<feature type="compositionally biased region" description="Low complexity" evidence="1">
    <location>
        <begin position="1"/>
        <end position="16"/>
    </location>
</feature>
<feature type="region of interest" description="Disordered" evidence="1">
    <location>
        <begin position="1"/>
        <end position="73"/>
    </location>
</feature>